<dbReference type="AlphaFoldDB" id="A0A1I3JD47"/>
<dbReference type="InterPro" id="IPR027558">
    <property type="entry name" value="Pre_pil_HX9DG_C"/>
</dbReference>
<dbReference type="NCBIfam" id="TIGR02532">
    <property type="entry name" value="IV_pilin_GFxxxE"/>
    <property type="match status" value="1"/>
</dbReference>
<keyword evidence="4" id="KW-1185">Reference proteome</keyword>
<dbReference type="OrthoDB" id="209833at2"/>
<evidence type="ECO:0000313" key="3">
    <source>
        <dbReference type="EMBL" id="SFI58060.1"/>
    </source>
</evidence>
<gene>
    <name evidence="3" type="ORF">SAMN05421753_110133</name>
</gene>
<organism evidence="3 4">
    <name type="scientific">Planctomicrobium piriforme</name>
    <dbReference type="NCBI Taxonomy" id="1576369"/>
    <lineage>
        <taxon>Bacteria</taxon>
        <taxon>Pseudomonadati</taxon>
        <taxon>Planctomycetota</taxon>
        <taxon>Planctomycetia</taxon>
        <taxon>Planctomycetales</taxon>
        <taxon>Planctomycetaceae</taxon>
        <taxon>Planctomicrobium</taxon>
    </lineage>
</organism>
<proteinExistence type="predicted"/>
<dbReference type="EMBL" id="FOQD01000010">
    <property type="protein sequence ID" value="SFI58060.1"/>
    <property type="molecule type" value="Genomic_DNA"/>
</dbReference>
<name>A0A1I3JD47_9PLAN</name>
<dbReference type="SUPFAM" id="SSF54523">
    <property type="entry name" value="Pili subunits"/>
    <property type="match status" value="1"/>
</dbReference>
<dbReference type="Pfam" id="PF07596">
    <property type="entry name" value="SBP_bac_10"/>
    <property type="match status" value="1"/>
</dbReference>
<evidence type="ECO:0000259" key="2">
    <source>
        <dbReference type="Pfam" id="PF07596"/>
    </source>
</evidence>
<keyword evidence="1" id="KW-0472">Membrane</keyword>
<feature type="domain" description="DUF1559" evidence="2">
    <location>
        <begin position="35"/>
        <end position="318"/>
    </location>
</feature>
<evidence type="ECO:0000256" key="1">
    <source>
        <dbReference type="SAM" id="Phobius"/>
    </source>
</evidence>
<dbReference type="InterPro" id="IPR011453">
    <property type="entry name" value="DUF1559"/>
</dbReference>
<dbReference type="PANTHER" id="PTHR30093">
    <property type="entry name" value="GENERAL SECRETION PATHWAY PROTEIN G"/>
    <property type="match status" value="1"/>
</dbReference>
<dbReference type="RefSeq" id="WP_092051245.1">
    <property type="nucleotide sequence ID" value="NZ_FOQD01000010.1"/>
</dbReference>
<dbReference type="Proteomes" id="UP000199518">
    <property type="component" value="Unassembled WGS sequence"/>
</dbReference>
<dbReference type="STRING" id="1576369.SAMN05421753_110133"/>
<keyword evidence="1" id="KW-1133">Transmembrane helix</keyword>
<dbReference type="InterPro" id="IPR012902">
    <property type="entry name" value="N_methyl_site"/>
</dbReference>
<sequence>MKNLTRRVRAFTLIELLVVIAIIAILIALLLPAVQQAREAARRSQCKNNLKQLGLALHNYAEVYGTLPPGHVEQWGSVSPAENGNNSSAWGWGAYLLPYVEQSSLYNQLQVGSVTLTKAADFELYPDLVKALRTTLPVYRCPSDFAPEINSVNELFKANPVPTPGGGAGRQVPTSTSNYVANNGAVVGNLNGRFVLTSAEADKAGAVFHENSRVRFKAITDGMSNTIALGERVWELSSPTSGALPCGAANVFGTHEANNQNNSDRLSGVLANGHVVLNSPVGAGATSDCQYGFSSAHTGGAHFVLLDGSVRFISQNVQHVNSPNKFTFYPSTFSSLCSRNDGNVLGEF</sequence>
<dbReference type="Gene3D" id="3.30.700.10">
    <property type="entry name" value="Glycoprotein, Type 4 Pilin"/>
    <property type="match status" value="1"/>
</dbReference>
<dbReference type="PANTHER" id="PTHR30093:SF2">
    <property type="entry name" value="TYPE II SECRETION SYSTEM PROTEIN H"/>
    <property type="match status" value="1"/>
</dbReference>
<accession>A0A1I3JD47</accession>
<dbReference type="InterPro" id="IPR045584">
    <property type="entry name" value="Pilin-like"/>
</dbReference>
<evidence type="ECO:0000313" key="4">
    <source>
        <dbReference type="Proteomes" id="UP000199518"/>
    </source>
</evidence>
<protein>
    <submittedName>
        <fullName evidence="3">Prepilin-type N-terminal cleavage/methylation domain-containing protein</fullName>
    </submittedName>
</protein>
<reference evidence="4" key="1">
    <citation type="submission" date="2016-10" db="EMBL/GenBank/DDBJ databases">
        <authorList>
            <person name="Varghese N."/>
            <person name="Submissions S."/>
        </authorList>
    </citation>
    <scope>NUCLEOTIDE SEQUENCE [LARGE SCALE GENOMIC DNA]</scope>
    <source>
        <strain evidence="4">DSM 26348</strain>
    </source>
</reference>
<feature type="transmembrane region" description="Helical" evidence="1">
    <location>
        <begin position="12"/>
        <end position="34"/>
    </location>
</feature>
<dbReference type="Pfam" id="PF07963">
    <property type="entry name" value="N_methyl"/>
    <property type="match status" value="1"/>
</dbReference>
<dbReference type="NCBIfam" id="TIGR04294">
    <property type="entry name" value="pre_pil_HX9DG"/>
    <property type="match status" value="1"/>
</dbReference>
<keyword evidence="1" id="KW-0812">Transmembrane</keyword>